<feature type="non-terminal residue" evidence="1">
    <location>
        <position position="1"/>
    </location>
</feature>
<dbReference type="Proteomes" id="UP000276133">
    <property type="component" value="Unassembled WGS sequence"/>
</dbReference>
<gene>
    <name evidence="1" type="ORF">BpHYR1_039545</name>
</gene>
<accession>A0A3M7PDP8</accession>
<keyword evidence="2" id="KW-1185">Reference proteome</keyword>
<name>A0A3M7PDP8_BRAPC</name>
<dbReference type="AlphaFoldDB" id="A0A3M7PDP8"/>
<organism evidence="1 2">
    <name type="scientific">Brachionus plicatilis</name>
    <name type="common">Marine rotifer</name>
    <name type="synonym">Brachionus muelleri</name>
    <dbReference type="NCBI Taxonomy" id="10195"/>
    <lineage>
        <taxon>Eukaryota</taxon>
        <taxon>Metazoa</taxon>
        <taxon>Spiralia</taxon>
        <taxon>Gnathifera</taxon>
        <taxon>Rotifera</taxon>
        <taxon>Eurotatoria</taxon>
        <taxon>Monogononta</taxon>
        <taxon>Pseudotrocha</taxon>
        <taxon>Ploima</taxon>
        <taxon>Brachionidae</taxon>
        <taxon>Brachionus</taxon>
    </lineage>
</organism>
<reference evidence="1 2" key="1">
    <citation type="journal article" date="2018" name="Sci. Rep.">
        <title>Genomic signatures of local adaptation to the degree of environmental predictability in rotifers.</title>
        <authorList>
            <person name="Franch-Gras L."/>
            <person name="Hahn C."/>
            <person name="Garcia-Roger E.M."/>
            <person name="Carmona M.J."/>
            <person name="Serra M."/>
            <person name="Gomez A."/>
        </authorList>
    </citation>
    <scope>NUCLEOTIDE SEQUENCE [LARGE SCALE GENOMIC DNA]</scope>
    <source>
        <strain evidence="1">HYR1</strain>
    </source>
</reference>
<proteinExistence type="predicted"/>
<evidence type="ECO:0000313" key="1">
    <source>
        <dbReference type="EMBL" id="RMZ97158.1"/>
    </source>
</evidence>
<protein>
    <submittedName>
        <fullName evidence="1">Uncharacterized protein</fullName>
    </submittedName>
</protein>
<sequence length="66" mass="7777">DKKDTKKLLVIHYHHVKIGLLKNQDVFFSEIIQKTVRNIGIVAQNYLTYCKQKSGIRFKATQKKLF</sequence>
<evidence type="ECO:0000313" key="2">
    <source>
        <dbReference type="Proteomes" id="UP000276133"/>
    </source>
</evidence>
<dbReference type="EMBL" id="REGN01011587">
    <property type="protein sequence ID" value="RMZ97158.1"/>
    <property type="molecule type" value="Genomic_DNA"/>
</dbReference>
<comment type="caution">
    <text evidence="1">The sequence shown here is derived from an EMBL/GenBank/DDBJ whole genome shotgun (WGS) entry which is preliminary data.</text>
</comment>